<keyword evidence="2" id="KW-1185">Reference proteome</keyword>
<evidence type="ECO:0000313" key="1">
    <source>
        <dbReference type="EMBL" id="KAJ1110673.1"/>
    </source>
</evidence>
<sequence length="142" mass="16078">MPWPCLPLLPCSRDYNTVYKAQHPTIGTVSEENRGPVETLFTAVPVWSACSNCPVARGPVGKETMTNTLRAGVDGPPWELMVMPWMPTKGKQRAKSQGQRQMDRMEQPDTRWDIDISLISDIHPVSYDVRAYISYKIDPELM</sequence>
<name>A0AAV7N8I6_PLEWA</name>
<dbReference type="EMBL" id="JANPWB010000013">
    <property type="protein sequence ID" value="KAJ1110673.1"/>
    <property type="molecule type" value="Genomic_DNA"/>
</dbReference>
<dbReference type="Proteomes" id="UP001066276">
    <property type="component" value="Chromosome 9"/>
</dbReference>
<reference evidence="1" key="1">
    <citation type="journal article" date="2022" name="bioRxiv">
        <title>Sequencing and chromosome-scale assembly of the giantPleurodeles waltlgenome.</title>
        <authorList>
            <person name="Brown T."/>
            <person name="Elewa A."/>
            <person name="Iarovenko S."/>
            <person name="Subramanian E."/>
            <person name="Araus A.J."/>
            <person name="Petzold A."/>
            <person name="Susuki M."/>
            <person name="Suzuki K.-i.T."/>
            <person name="Hayashi T."/>
            <person name="Toyoda A."/>
            <person name="Oliveira C."/>
            <person name="Osipova E."/>
            <person name="Leigh N.D."/>
            <person name="Simon A."/>
            <person name="Yun M.H."/>
        </authorList>
    </citation>
    <scope>NUCLEOTIDE SEQUENCE</scope>
    <source>
        <strain evidence="1">20211129_DDA</strain>
        <tissue evidence="1">Liver</tissue>
    </source>
</reference>
<dbReference type="AlphaFoldDB" id="A0AAV7N8I6"/>
<comment type="caution">
    <text evidence="1">The sequence shown here is derived from an EMBL/GenBank/DDBJ whole genome shotgun (WGS) entry which is preliminary data.</text>
</comment>
<protein>
    <submittedName>
        <fullName evidence="1">Uncharacterized protein</fullName>
    </submittedName>
</protein>
<accession>A0AAV7N8I6</accession>
<gene>
    <name evidence="1" type="ORF">NDU88_008021</name>
</gene>
<evidence type="ECO:0000313" key="2">
    <source>
        <dbReference type="Proteomes" id="UP001066276"/>
    </source>
</evidence>
<proteinExistence type="predicted"/>
<organism evidence="1 2">
    <name type="scientific">Pleurodeles waltl</name>
    <name type="common">Iberian ribbed newt</name>
    <dbReference type="NCBI Taxonomy" id="8319"/>
    <lineage>
        <taxon>Eukaryota</taxon>
        <taxon>Metazoa</taxon>
        <taxon>Chordata</taxon>
        <taxon>Craniata</taxon>
        <taxon>Vertebrata</taxon>
        <taxon>Euteleostomi</taxon>
        <taxon>Amphibia</taxon>
        <taxon>Batrachia</taxon>
        <taxon>Caudata</taxon>
        <taxon>Salamandroidea</taxon>
        <taxon>Salamandridae</taxon>
        <taxon>Pleurodelinae</taxon>
        <taxon>Pleurodeles</taxon>
    </lineage>
</organism>